<feature type="transmembrane region" description="Helical" evidence="7">
    <location>
        <begin position="360"/>
        <end position="378"/>
    </location>
</feature>
<feature type="transmembrane region" description="Helical" evidence="7">
    <location>
        <begin position="233"/>
        <end position="252"/>
    </location>
</feature>
<dbReference type="InterPro" id="IPR050545">
    <property type="entry name" value="Mycobact_MmpL"/>
</dbReference>
<reference evidence="9 10" key="1">
    <citation type="submission" date="2024-11" db="EMBL/GenBank/DDBJ databases">
        <authorList>
            <person name="Heng Y.C."/>
            <person name="Lim A.C.H."/>
            <person name="Lee J.K.Y."/>
            <person name="Kittelmann S."/>
        </authorList>
    </citation>
    <scope>NUCLEOTIDE SEQUENCE [LARGE SCALE GENOMIC DNA]</scope>
    <source>
        <strain evidence="9 10">WILCCON 0114</strain>
    </source>
</reference>
<feature type="domain" description="SSD" evidence="8">
    <location>
        <begin position="200"/>
        <end position="332"/>
    </location>
</feature>
<proteinExistence type="inferred from homology"/>
<evidence type="ECO:0000256" key="1">
    <source>
        <dbReference type="ARBA" id="ARBA00004651"/>
    </source>
</evidence>
<feature type="transmembrane region" description="Helical" evidence="7">
    <location>
        <begin position="847"/>
        <end position="866"/>
    </location>
</feature>
<evidence type="ECO:0000313" key="10">
    <source>
        <dbReference type="Proteomes" id="UP001623592"/>
    </source>
</evidence>
<dbReference type="Proteomes" id="UP001623592">
    <property type="component" value="Unassembled WGS sequence"/>
</dbReference>
<comment type="caution">
    <text evidence="9">The sequence shown here is derived from an EMBL/GenBank/DDBJ whole genome shotgun (WGS) entry which is preliminary data.</text>
</comment>
<evidence type="ECO:0000256" key="3">
    <source>
        <dbReference type="ARBA" id="ARBA00022475"/>
    </source>
</evidence>
<feature type="transmembrane region" description="Helical" evidence="7">
    <location>
        <begin position="873"/>
        <end position="894"/>
    </location>
</feature>
<keyword evidence="3" id="KW-1003">Cell membrane</keyword>
<dbReference type="InterPro" id="IPR000731">
    <property type="entry name" value="SSD"/>
</dbReference>
<dbReference type="NCBIfam" id="TIGR03057">
    <property type="entry name" value="xxxLxxG_by_4"/>
    <property type="match status" value="1"/>
</dbReference>
<dbReference type="Gene3D" id="1.20.1640.10">
    <property type="entry name" value="Multidrug efflux transporter AcrB transmembrane domain"/>
    <property type="match status" value="2"/>
</dbReference>
<sequence length="1022" mass="110994">MKKIIKSRWIILVVWIIATILLTIFQPNINAILRLRGQTALNKNSPSVISDSILSKLDTSKGDSDIIVFYNKNKISDAEMNQIRYGVKGILDISSKLGISHMIDPFSMPEAKSSLLSKDGTTLMVTFKLDKGTREVDDIEKELNSKLKQVKAEYYFSGQDFINNDYLKASQSGVEKSAILTVVFILVVLVIMFKSIITPFVSLIAVAFSYLCSMGIVAQLIDKANFPITNLTQMLLVLILFGIGTDYNILLFNRFKEELSKGYDIDDAIVNTYKTAGKTIAFSILTVFIAFFSLIFAESPIYRSGVAVVIGVTVLLLEILTLTPFAMKFLGNKLFWPSKKISGHGKNKFWGKVSSVTAKYPIISVIVILLIIAPTIIFHQQKLNFNTVGELGDSQPSSKAFNLVSKHFGKGQAMPATVVIENNKELDNNEALSVIDNITERIKNIDGVKQVSSVTQPNGKEIESFYTNTQIKSVTEGLSKTNGGVDKIYDGLKTAQDKLGSADFSGVSDMVDGTTKLQTGVSAMSDGLQQIQNGIGNGSNNSQSIAYGINTIQANLAKMNNGLEELAGNYNKMKNGYSKMGSSYQEIAKALLGVKDALSKIQPLIDTMGKSYPNIGTDNNYMMLKGTVDKLLSSLSQITPEGIKTLNDNYSALTNGFEKANAGLSQISSGLSQMDDGLKTLESGLDKASSGIGTIVTNMNKVSTGLGDMKSGQQKLVDGINGFSTFGNKLGDVNKGLEQISGGLGKTNNFLTQLNSHKTFFIPREALTNKDFKKLTDNFMSKNKKITKITVVLKNDPYSSESLKTIDKIKNAVSDGLKGSVLSKAKSGVSGSSAMTNDMNNVLGRDLNRATVVVLIGVFLVLVIVTRSLWEPAVIIASLIGSYYAAIFIINFIFINLAGYEGISSFVPFFAFIIVIALGVDYSIFLMMRFKEYTEISHKEAIVLASEHIGSVVMSAAIILGGTFATLAPSGLILLIELAIAVITGLIVLCFIMLPAFLPAMISLPSALEKIFSKNKEKSKQI</sequence>
<dbReference type="PROSITE" id="PS50156">
    <property type="entry name" value="SSD"/>
    <property type="match status" value="2"/>
</dbReference>
<evidence type="ECO:0000259" key="8">
    <source>
        <dbReference type="PROSITE" id="PS50156"/>
    </source>
</evidence>
<gene>
    <name evidence="9" type="ORF">ACJDT4_01180</name>
</gene>
<evidence type="ECO:0000256" key="2">
    <source>
        <dbReference type="ARBA" id="ARBA00010157"/>
    </source>
</evidence>
<keyword evidence="10" id="KW-1185">Reference proteome</keyword>
<dbReference type="InterPro" id="IPR023908">
    <property type="entry name" value="xxxLxxG_rpt"/>
</dbReference>
<comment type="subcellular location">
    <subcellularLocation>
        <location evidence="1">Cell membrane</location>
        <topology evidence="1">Multi-pass membrane protein</topology>
    </subcellularLocation>
</comment>
<evidence type="ECO:0000313" key="9">
    <source>
        <dbReference type="EMBL" id="MFL0249020.1"/>
    </source>
</evidence>
<feature type="domain" description="SSD" evidence="8">
    <location>
        <begin position="876"/>
        <end position="1004"/>
    </location>
</feature>
<protein>
    <submittedName>
        <fullName evidence="9">MMPL family transporter</fullName>
    </submittedName>
</protein>
<evidence type="ECO:0000256" key="6">
    <source>
        <dbReference type="ARBA" id="ARBA00023136"/>
    </source>
</evidence>
<feature type="transmembrane region" description="Helical" evidence="7">
    <location>
        <begin position="906"/>
        <end position="928"/>
    </location>
</feature>
<evidence type="ECO:0000256" key="4">
    <source>
        <dbReference type="ARBA" id="ARBA00022692"/>
    </source>
</evidence>
<feature type="transmembrane region" description="Helical" evidence="7">
    <location>
        <begin position="949"/>
        <end position="967"/>
    </location>
</feature>
<dbReference type="EMBL" id="JBJIAA010000001">
    <property type="protein sequence ID" value="MFL0249020.1"/>
    <property type="molecule type" value="Genomic_DNA"/>
</dbReference>
<feature type="transmembrane region" description="Helical" evidence="7">
    <location>
        <begin position="200"/>
        <end position="221"/>
    </location>
</feature>
<organism evidence="9 10">
    <name type="scientific">Clostridium neuense</name>
    <dbReference type="NCBI Taxonomy" id="1728934"/>
    <lineage>
        <taxon>Bacteria</taxon>
        <taxon>Bacillati</taxon>
        <taxon>Bacillota</taxon>
        <taxon>Clostridia</taxon>
        <taxon>Eubacteriales</taxon>
        <taxon>Clostridiaceae</taxon>
        <taxon>Clostridium</taxon>
    </lineage>
</organism>
<dbReference type="Pfam" id="PF03176">
    <property type="entry name" value="MMPL"/>
    <property type="match status" value="2"/>
</dbReference>
<feature type="transmembrane region" description="Helical" evidence="7">
    <location>
        <begin position="177"/>
        <end position="193"/>
    </location>
</feature>
<dbReference type="SUPFAM" id="SSF82866">
    <property type="entry name" value="Multidrug efflux transporter AcrB transmembrane domain"/>
    <property type="match status" value="2"/>
</dbReference>
<feature type="transmembrane region" description="Helical" evidence="7">
    <location>
        <begin position="279"/>
        <end position="297"/>
    </location>
</feature>
<feature type="transmembrane region" description="Helical" evidence="7">
    <location>
        <begin position="309"/>
        <end position="330"/>
    </location>
</feature>
<accession>A0ABW8TBL1</accession>
<evidence type="ECO:0000256" key="5">
    <source>
        <dbReference type="ARBA" id="ARBA00022989"/>
    </source>
</evidence>
<keyword evidence="5 7" id="KW-1133">Transmembrane helix</keyword>
<dbReference type="SUPFAM" id="SSF58104">
    <property type="entry name" value="Methyl-accepting chemotaxis protein (MCP) signaling domain"/>
    <property type="match status" value="1"/>
</dbReference>
<dbReference type="PANTHER" id="PTHR33406:SF6">
    <property type="entry name" value="MEMBRANE PROTEIN YDGH-RELATED"/>
    <property type="match status" value="1"/>
</dbReference>
<feature type="transmembrane region" description="Helical" evidence="7">
    <location>
        <begin position="973"/>
        <end position="998"/>
    </location>
</feature>
<keyword evidence="4 7" id="KW-0812">Transmembrane</keyword>
<feature type="transmembrane region" description="Helical" evidence="7">
    <location>
        <begin position="7"/>
        <end position="25"/>
    </location>
</feature>
<keyword evidence="6 7" id="KW-0472">Membrane</keyword>
<evidence type="ECO:0000256" key="7">
    <source>
        <dbReference type="SAM" id="Phobius"/>
    </source>
</evidence>
<name>A0ABW8TBL1_9CLOT</name>
<dbReference type="RefSeq" id="WP_406785695.1">
    <property type="nucleotide sequence ID" value="NZ_JBJIAA010000001.1"/>
</dbReference>
<comment type="similarity">
    <text evidence="2">Belongs to the resistance-nodulation-cell division (RND) (TC 2.A.6) family. MmpL subfamily.</text>
</comment>
<dbReference type="Gene3D" id="1.10.287.950">
    <property type="entry name" value="Methyl-accepting chemotaxis protein"/>
    <property type="match status" value="2"/>
</dbReference>
<dbReference type="InterPro" id="IPR004869">
    <property type="entry name" value="MMPL_dom"/>
</dbReference>
<dbReference type="PANTHER" id="PTHR33406">
    <property type="entry name" value="MEMBRANE PROTEIN MJ1562-RELATED"/>
    <property type="match status" value="1"/>
</dbReference>